<evidence type="ECO:0000256" key="2">
    <source>
        <dbReference type="ARBA" id="ARBA00004651"/>
    </source>
</evidence>
<dbReference type="SMART" id="SM00073">
    <property type="entry name" value="HPT"/>
    <property type="match status" value="1"/>
</dbReference>
<dbReference type="Gene3D" id="3.40.50.2300">
    <property type="match status" value="1"/>
</dbReference>
<dbReference type="EC" id="2.7.13.3" evidence="3"/>
<dbReference type="SMART" id="SM00388">
    <property type="entry name" value="HisKA"/>
    <property type="match status" value="1"/>
</dbReference>
<proteinExistence type="predicted"/>
<evidence type="ECO:0000256" key="9">
    <source>
        <dbReference type="ARBA" id="ARBA00022989"/>
    </source>
</evidence>
<dbReference type="PANTHER" id="PTHR45339">
    <property type="entry name" value="HYBRID SIGNAL TRANSDUCTION HISTIDINE KINASE J"/>
    <property type="match status" value="1"/>
</dbReference>
<keyword evidence="19" id="KW-1185">Reference proteome</keyword>
<keyword evidence="4" id="KW-1003">Cell membrane</keyword>
<dbReference type="Pfam" id="PF01627">
    <property type="entry name" value="Hpt"/>
    <property type="match status" value="1"/>
</dbReference>
<dbReference type="Gene3D" id="1.20.120.160">
    <property type="entry name" value="HPT domain"/>
    <property type="match status" value="1"/>
</dbReference>
<dbReference type="SUPFAM" id="SSF55874">
    <property type="entry name" value="ATPase domain of HSP90 chaperone/DNA topoisomerase II/histidine kinase"/>
    <property type="match status" value="1"/>
</dbReference>
<dbReference type="InterPro" id="IPR008207">
    <property type="entry name" value="Sig_transdc_His_kin_Hpt_dom"/>
</dbReference>
<dbReference type="SUPFAM" id="SSF55785">
    <property type="entry name" value="PYP-like sensor domain (PAS domain)"/>
    <property type="match status" value="1"/>
</dbReference>
<protein>
    <recommendedName>
        <fullName evidence="3">histidine kinase</fullName>
        <ecNumber evidence="3">2.7.13.3</ecNumber>
    </recommendedName>
</protein>
<dbReference type="InterPro" id="IPR036890">
    <property type="entry name" value="HATPase_C_sf"/>
</dbReference>
<dbReference type="STRING" id="680026.AB733_16355"/>
<dbReference type="InterPro" id="IPR003594">
    <property type="entry name" value="HATPase_dom"/>
</dbReference>
<dbReference type="InterPro" id="IPR004358">
    <property type="entry name" value="Sig_transdc_His_kin-like_C"/>
</dbReference>
<evidence type="ECO:0000259" key="15">
    <source>
        <dbReference type="PROSITE" id="PS50109"/>
    </source>
</evidence>
<dbReference type="Gene3D" id="3.30.565.10">
    <property type="entry name" value="Histidine kinase-like ATPase, C-terminal domain"/>
    <property type="match status" value="1"/>
</dbReference>
<dbReference type="RefSeq" id="WP_048899738.1">
    <property type="nucleotide sequence ID" value="NZ_AP024852.1"/>
</dbReference>
<dbReference type="PROSITE" id="PS50109">
    <property type="entry name" value="HIS_KIN"/>
    <property type="match status" value="1"/>
</dbReference>
<dbReference type="Pfam" id="PF00072">
    <property type="entry name" value="Response_reg"/>
    <property type="match status" value="1"/>
</dbReference>
<keyword evidence="7" id="KW-0547">Nucleotide-binding</keyword>
<evidence type="ECO:0000256" key="4">
    <source>
        <dbReference type="ARBA" id="ARBA00022475"/>
    </source>
</evidence>
<dbReference type="InterPro" id="IPR003661">
    <property type="entry name" value="HisK_dim/P_dom"/>
</dbReference>
<feature type="modified residue" description="Phosphohistidine" evidence="12">
    <location>
        <position position="1346"/>
    </location>
</feature>
<dbReference type="OrthoDB" id="9810730at2"/>
<evidence type="ECO:0000256" key="3">
    <source>
        <dbReference type="ARBA" id="ARBA00012438"/>
    </source>
</evidence>
<dbReference type="Gene3D" id="3.30.450.20">
    <property type="entry name" value="PAS domain"/>
    <property type="match status" value="1"/>
</dbReference>
<dbReference type="PANTHER" id="PTHR45339:SF1">
    <property type="entry name" value="HYBRID SIGNAL TRANSDUCTION HISTIDINE KINASE J"/>
    <property type="match status" value="1"/>
</dbReference>
<dbReference type="CDD" id="cd00088">
    <property type="entry name" value="HPT"/>
    <property type="match status" value="1"/>
</dbReference>
<keyword evidence="14" id="KW-0175">Coiled coil</keyword>
<dbReference type="SUPFAM" id="SSF47226">
    <property type="entry name" value="Histidine-containing phosphotransfer domain, HPT domain"/>
    <property type="match status" value="1"/>
</dbReference>
<evidence type="ECO:0000256" key="10">
    <source>
        <dbReference type="ARBA" id="ARBA00023012"/>
    </source>
</evidence>
<dbReference type="SUPFAM" id="SSF47384">
    <property type="entry name" value="Homodimeric domain of signal transducing histidine kinase"/>
    <property type="match status" value="1"/>
</dbReference>
<dbReference type="CDD" id="cd16922">
    <property type="entry name" value="HATPase_EvgS-ArcB-TorS-like"/>
    <property type="match status" value="1"/>
</dbReference>
<gene>
    <name evidence="18" type="ORF">C9I94_00700</name>
</gene>
<name>A0A0J8V8E1_9GAMM</name>
<organism evidence="18 19">
    <name type="scientific">Photobacterium swingsii</name>
    <dbReference type="NCBI Taxonomy" id="680026"/>
    <lineage>
        <taxon>Bacteria</taxon>
        <taxon>Pseudomonadati</taxon>
        <taxon>Pseudomonadota</taxon>
        <taxon>Gammaproteobacteria</taxon>
        <taxon>Vibrionales</taxon>
        <taxon>Vibrionaceae</taxon>
        <taxon>Photobacterium</taxon>
    </lineage>
</organism>
<evidence type="ECO:0000256" key="7">
    <source>
        <dbReference type="ARBA" id="ARBA00022741"/>
    </source>
</evidence>
<dbReference type="Gene3D" id="1.10.287.130">
    <property type="match status" value="1"/>
</dbReference>
<evidence type="ECO:0000256" key="1">
    <source>
        <dbReference type="ARBA" id="ARBA00000085"/>
    </source>
</evidence>
<dbReference type="GO" id="GO:0005524">
    <property type="term" value="F:ATP binding"/>
    <property type="evidence" value="ECO:0007669"/>
    <property type="project" value="UniProtKB-KW"/>
</dbReference>
<dbReference type="PRINTS" id="PR00344">
    <property type="entry name" value="BCTRLSENSOR"/>
</dbReference>
<dbReference type="PROSITE" id="PS50110">
    <property type="entry name" value="RESPONSE_REGULATORY"/>
    <property type="match status" value="1"/>
</dbReference>
<feature type="domain" description="HPt" evidence="17">
    <location>
        <begin position="1307"/>
        <end position="1403"/>
    </location>
</feature>
<keyword evidence="8" id="KW-0067">ATP-binding</keyword>
<comment type="catalytic activity">
    <reaction evidence="1">
        <text>ATP + protein L-histidine = ADP + protein N-phospho-L-histidine.</text>
        <dbReference type="EC" id="2.7.13.3"/>
    </reaction>
</comment>
<dbReference type="InterPro" id="IPR001638">
    <property type="entry name" value="Solute-binding_3/MltF_N"/>
</dbReference>
<feature type="domain" description="Response regulatory" evidence="16">
    <location>
        <begin position="1099"/>
        <end position="1219"/>
    </location>
</feature>
<reference evidence="18 19" key="1">
    <citation type="submission" date="2018-01" db="EMBL/GenBank/DDBJ databases">
        <title>Whole genome sequencing of Histamine producing bacteria.</title>
        <authorList>
            <person name="Butler K."/>
        </authorList>
    </citation>
    <scope>NUCLEOTIDE SEQUENCE [LARGE SCALE GENOMIC DNA]</scope>
    <source>
        <strain evidence="18 19">DSM 24669</strain>
    </source>
</reference>
<dbReference type="Pfam" id="PF00512">
    <property type="entry name" value="HisKA"/>
    <property type="match status" value="1"/>
</dbReference>
<feature type="domain" description="Histidine kinase" evidence="15">
    <location>
        <begin position="707"/>
        <end position="928"/>
    </location>
</feature>
<evidence type="ECO:0000313" key="18">
    <source>
        <dbReference type="EMBL" id="PSW26542.1"/>
    </source>
</evidence>
<evidence type="ECO:0000256" key="13">
    <source>
        <dbReference type="PROSITE-ProRule" id="PRU00169"/>
    </source>
</evidence>
<evidence type="ECO:0000256" key="8">
    <source>
        <dbReference type="ARBA" id="ARBA00022840"/>
    </source>
</evidence>
<dbReference type="PROSITE" id="PS50894">
    <property type="entry name" value="HPT"/>
    <property type="match status" value="1"/>
</dbReference>
<keyword evidence="10" id="KW-0902">Two-component regulatory system</keyword>
<dbReference type="SMART" id="SM00448">
    <property type="entry name" value="REC"/>
    <property type="match status" value="1"/>
</dbReference>
<dbReference type="SUPFAM" id="SSF52172">
    <property type="entry name" value="CheY-like"/>
    <property type="match status" value="1"/>
</dbReference>
<keyword evidence="5 13" id="KW-0597">Phosphoprotein</keyword>
<dbReference type="FunFam" id="3.30.565.10:FF:000010">
    <property type="entry name" value="Sensor histidine kinase RcsC"/>
    <property type="match status" value="1"/>
</dbReference>
<dbReference type="InterPro" id="IPR011006">
    <property type="entry name" value="CheY-like_superfamily"/>
</dbReference>
<dbReference type="CDD" id="cd01007">
    <property type="entry name" value="PBP2_BvgS_HisK_like"/>
    <property type="match status" value="2"/>
</dbReference>
<dbReference type="InterPro" id="IPR035965">
    <property type="entry name" value="PAS-like_dom_sf"/>
</dbReference>
<dbReference type="Pfam" id="PF02518">
    <property type="entry name" value="HATPase_c"/>
    <property type="match status" value="1"/>
</dbReference>
<evidence type="ECO:0000256" key="14">
    <source>
        <dbReference type="SAM" id="Coils"/>
    </source>
</evidence>
<dbReference type="GO" id="GO:0005886">
    <property type="term" value="C:plasma membrane"/>
    <property type="evidence" value="ECO:0007669"/>
    <property type="project" value="UniProtKB-SubCell"/>
</dbReference>
<comment type="subcellular location">
    <subcellularLocation>
        <location evidence="2">Cell membrane</location>
        <topology evidence="2">Multi-pass membrane protein</topology>
    </subcellularLocation>
</comment>
<evidence type="ECO:0000259" key="16">
    <source>
        <dbReference type="PROSITE" id="PS50110"/>
    </source>
</evidence>
<dbReference type="EMBL" id="PYLZ01000001">
    <property type="protein sequence ID" value="PSW26542.1"/>
    <property type="molecule type" value="Genomic_DNA"/>
</dbReference>
<evidence type="ECO:0000256" key="6">
    <source>
        <dbReference type="ARBA" id="ARBA00022692"/>
    </source>
</evidence>
<evidence type="ECO:0000313" key="19">
    <source>
        <dbReference type="Proteomes" id="UP000240481"/>
    </source>
</evidence>
<dbReference type="Proteomes" id="UP000240481">
    <property type="component" value="Unassembled WGS sequence"/>
</dbReference>
<dbReference type="CDD" id="cd00082">
    <property type="entry name" value="HisKA"/>
    <property type="match status" value="1"/>
</dbReference>
<accession>A0A0J8V8E1</accession>
<keyword evidence="11" id="KW-0472">Membrane</keyword>
<dbReference type="SMART" id="SM00062">
    <property type="entry name" value="PBPb"/>
    <property type="match status" value="2"/>
</dbReference>
<dbReference type="GO" id="GO:0000155">
    <property type="term" value="F:phosphorelay sensor kinase activity"/>
    <property type="evidence" value="ECO:0007669"/>
    <property type="project" value="InterPro"/>
</dbReference>
<evidence type="ECO:0000256" key="12">
    <source>
        <dbReference type="PROSITE-ProRule" id="PRU00110"/>
    </source>
</evidence>
<evidence type="ECO:0000256" key="5">
    <source>
        <dbReference type="ARBA" id="ARBA00022553"/>
    </source>
</evidence>
<dbReference type="Gene3D" id="3.40.190.10">
    <property type="entry name" value="Periplasmic binding protein-like II"/>
    <property type="match status" value="4"/>
</dbReference>
<dbReference type="SMART" id="SM00387">
    <property type="entry name" value="HATPase_c"/>
    <property type="match status" value="1"/>
</dbReference>
<feature type="coiled-coil region" evidence="14">
    <location>
        <begin position="1379"/>
        <end position="1406"/>
    </location>
</feature>
<dbReference type="Pfam" id="PF00497">
    <property type="entry name" value="SBP_bac_3"/>
    <property type="match status" value="2"/>
</dbReference>
<comment type="caution">
    <text evidence="18">The sequence shown here is derived from an EMBL/GenBank/DDBJ whole genome shotgun (WGS) entry which is preliminary data.</text>
</comment>
<evidence type="ECO:0000256" key="11">
    <source>
        <dbReference type="ARBA" id="ARBA00023136"/>
    </source>
</evidence>
<keyword evidence="6" id="KW-0812">Transmembrane</keyword>
<feature type="modified residue" description="4-aspartylphosphate" evidence="13">
    <location>
        <position position="1148"/>
    </location>
</feature>
<dbReference type="InterPro" id="IPR005467">
    <property type="entry name" value="His_kinase_dom"/>
</dbReference>
<dbReference type="InterPro" id="IPR036641">
    <property type="entry name" value="HPT_dom_sf"/>
</dbReference>
<sequence length="1409" mass="158500">MLRIILLFILCFAPIYNALASEKYEPNQLTSPEIISVATPTQPEQKKVLRIGYPNFDWAPFTYVSDRGHMAGLLPSIVYEIAKKSGYSTQTVIYPNFEDVLAGFNNKEIDILVGVSSTFERKKIMHFSQPLVVVPMAVVSKDPSIRNIQDLTGQVIAVESGFAIEEQLHQLSNKKLNIEQYASSSEAFNAMRVGDANAYIGNAITLRNMLSREDDRESIVFQELPDLPYERLYIASHKQDTAVIADLNAAYASLNQHLLTSIYDTWLTTSQQRYLNIKNNLNLTSDEQDWLDNHSTLKVAYHPNDFPYQFSGSDGAMEGISADILAEIGKLLKISISPMPITSLKTVLPRLEANEFDVIAAVTCTSDRKNLFHCTQPYTEESWVMVDNAEQEPFSKTSTIGVLKNRYGHALSKKLFSDNPLAFYDNNEQLLMAAMNGKVDVAVISLSSASSLLQSEFLGRLQIISSKLDAYNHPVGMAVSKDNRLLRDLLNKALNAIPPKKFSEIEKQWQTVTVHQGIPYKELLLWGAIISAVSALIILTIMYWNRKLSHEVKQRKQVEQQLTYLTNNFDGVLLQHVQRSDDPSDIELLFVSNKVHELIGISASKLFTQPMLIFRLLKQRDDNNDILTAMRDACSKGYWKTELQLKSLQTSQRWIEIRCHITPQENGWQWNTILLDITHMKEQQHELELARKDAEAATVAKSRFLAMMSHEIRTPISGVLSLLELLAPHVRRPEAKSIHTSLVQSGNNLLNIVNDVLDFSKVEAGKLSLSAEPCDMANLIHELVQPHVVHAEQKGVRFKLWVDPAIAQTMVCDPLRLRQVMNNLLNNATKFTDHGHIGLLVDLANQHNNQQTLRFTIEDSGIGISDSDIQKLFQPFEQADVSSERRFSGTGLGLSICRQLVQLMGGEIHVESQLGLGSQFIFHLTFSVVTPSEHTQLLPHCGLINLPIEQHFALHAYLNNWSGHTFSIEAYNQPELLRLLQLQQQKQALHTLMISEYDYQALQLTPALLAEYFPEVKWIFLRQSSLLSPEPAPQGWVLSLSPLMPMQLKHVLMTQADDAMLADVHYTKNSQVQHLAEQNAEASLAEGDGIEEVELKPYKILVAEDHPINQQIIAQQLRQLGYQADITDNGQLALNALHQQDYDLILTDCHMPELDGYGLASAVRQQGFCTPTGRLIPIIALTANAAASEKSNCKANGFDQCLFKPVTLQQLDTVLALWLHPDTDINLQDGCGFALNETLSPASNEDLDEWDLGDFNELENDNEANEVNISGSLLFEFLDDDTLKREAAGESDNEVISLASLSQIFGDPSLCQQILQQYYQACLTDFADLKQAVLTQDTDSIRLISHRMKGAARMVEYHALAQTCEHMEHEVQQSQQPTEDVFKQQVDEIDHHIQQLEQQVSAFNESTVN</sequence>
<dbReference type="SUPFAM" id="SSF53850">
    <property type="entry name" value="Periplasmic binding protein-like II"/>
    <property type="match status" value="2"/>
</dbReference>
<evidence type="ECO:0000259" key="17">
    <source>
        <dbReference type="PROSITE" id="PS50894"/>
    </source>
</evidence>
<dbReference type="CDD" id="cd17546">
    <property type="entry name" value="REC_hyHK_CKI1_RcsC-like"/>
    <property type="match status" value="1"/>
</dbReference>
<dbReference type="InterPro" id="IPR001789">
    <property type="entry name" value="Sig_transdc_resp-reg_receiver"/>
</dbReference>
<dbReference type="InterPro" id="IPR036097">
    <property type="entry name" value="HisK_dim/P_sf"/>
</dbReference>
<keyword evidence="9" id="KW-1133">Transmembrane helix</keyword>